<dbReference type="NCBIfam" id="NF004855">
    <property type="entry name" value="PRK06208.1"/>
    <property type="match status" value="1"/>
</dbReference>
<evidence type="ECO:0000259" key="2">
    <source>
        <dbReference type="SMART" id="SM01007"/>
    </source>
</evidence>
<dbReference type="InterPro" id="IPR001303">
    <property type="entry name" value="Aldolase_II/adducin_N"/>
</dbReference>
<dbReference type="GO" id="GO:0005856">
    <property type="term" value="C:cytoskeleton"/>
    <property type="evidence" value="ECO:0007669"/>
    <property type="project" value="TreeGrafter"/>
</dbReference>
<dbReference type="AlphaFoldDB" id="A0A5C5G1J5"/>
<dbReference type="Gene3D" id="3.40.225.10">
    <property type="entry name" value="Class II aldolase/adducin N-terminal domain"/>
    <property type="match status" value="1"/>
</dbReference>
<dbReference type="OrthoDB" id="3238794at2759"/>
<comment type="caution">
    <text evidence="3">The sequence shown here is derived from an EMBL/GenBank/DDBJ whole genome shotgun (WGS) entry which is preliminary data.</text>
</comment>
<sequence>MAPDAAALSHPPKTGTRQDGDAEDFGFGKGDLATLVVPPKFDDVEAEKKYLKERLALACRIFAQYNLDHHVAGHLTVRVPGDESSFYVNPFGLAFALMTAEDIITVSHEGEVTGGGRPGRRVVNKAGFLIHSSIHGAHPNIKAICHSHSPYGKAWSTLGLPLQMTTQDACSFYDSQVVFPFGGVVLSKSEGARIAEKLTPKTKLAILQSHGLLTVGTSLDAAVAWFLMADQQCQVQLHANAAAAGLGRQIEPVGDEEARFTAETNGERAAYFLASPYFQVAEARWGREVRGEA</sequence>
<gene>
    <name evidence="3" type="ORF">DMC30DRAFT_393007</name>
</gene>
<dbReference type="GO" id="GO:0051015">
    <property type="term" value="F:actin filament binding"/>
    <property type="evidence" value="ECO:0007669"/>
    <property type="project" value="TreeGrafter"/>
</dbReference>
<dbReference type="Pfam" id="PF00596">
    <property type="entry name" value="Aldolase_II"/>
    <property type="match status" value="1"/>
</dbReference>
<feature type="domain" description="Class II aldolase/adducin N-terminal" evidence="2">
    <location>
        <begin position="53"/>
        <end position="237"/>
    </location>
</feature>
<accession>A0A5C5G1J5</accession>
<dbReference type="PANTHER" id="PTHR10672">
    <property type="entry name" value="ADDUCIN"/>
    <property type="match status" value="1"/>
</dbReference>
<dbReference type="EMBL" id="SOZI01000029">
    <property type="protein sequence ID" value="TNY22232.1"/>
    <property type="molecule type" value="Genomic_DNA"/>
</dbReference>
<evidence type="ECO:0000256" key="1">
    <source>
        <dbReference type="SAM" id="MobiDB-lite"/>
    </source>
</evidence>
<dbReference type="SUPFAM" id="SSF53639">
    <property type="entry name" value="AraD/HMP-PK domain-like"/>
    <property type="match status" value="1"/>
</dbReference>
<evidence type="ECO:0000313" key="3">
    <source>
        <dbReference type="EMBL" id="TNY22232.1"/>
    </source>
</evidence>
<dbReference type="PANTHER" id="PTHR10672:SF39">
    <property type="entry name" value="CLASS II ALDOLASE_ADDUCIN N-TERMINAL DOMAIN-CONTAINING PROTEIN"/>
    <property type="match status" value="1"/>
</dbReference>
<proteinExistence type="predicted"/>
<organism evidence="3 4">
    <name type="scientific">Rhodotorula diobovata</name>
    <dbReference type="NCBI Taxonomy" id="5288"/>
    <lineage>
        <taxon>Eukaryota</taxon>
        <taxon>Fungi</taxon>
        <taxon>Dikarya</taxon>
        <taxon>Basidiomycota</taxon>
        <taxon>Pucciniomycotina</taxon>
        <taxon>Microbotryomycetes</taxon>
        <taxon>Sporidiobolales</taxon>
        <taxon>Sporidiobolaceae</taxon>
        <taxon>Rhodotorula</taxon>
    </lineage>
</organism>
<dbReference type="SMART" id="SM01007">
    <property type="entry name" value="Aldolase_II"/>
    <property type="match status" value="1"/>
</dbReference>
<dbReference type="InterPro" id="IPR036409">
    <property type="entry name" value="Aldolase_II/adducin_N_sf"/>
</dbReference>
<protein>
    <submittedName>
        <fullName evidence="3">Class II aldolase/adducin N-terminal</fullName>
    </submittedName>
</protein>
<evidence type="ECO:0000313" key="4">
    <source>
        <dbReference type="Proteomes" id="UP000311382"/>
    </source>
</evidence>
<feature type="region of interest" description="Disordered" evidence="1">
    <location>
        <begin position="1"/>
        <end position="23"/>
    </location>
</feature>
<name>A0A5C5G1J5_9BASI</name>
<dbReference type="InterPro" id="IPR051017">
    <property type="entry name" value="Aldolase-II_Adducin_sf"/>
</dbReference>
<dbReference type="Proteomes" id="UP000311382">
    <property type="component" value="Unassembled WGS sequence"/>
</dbReference>
<reference evidence="3 4" key="1">
    <citation type="submission" date="2019-03" db="EMBL/GenBank/DDBJ databases">
        <title>Rhodosporidium diobovatum UCD-FST 08-225 genome sequencing, assembly, and annotation.</title>
        <authorList>
            <person name="Fakankun I.U."/>
            <person name="Fristensky B."/>
            <person name="Levin D.B."/>
        </authorList>
    </citation>
    <scope>NUCLEOTIDE SEQUENCE [LARGE SCALE GENOMIC DNA]</scope>
    <source>
        <strain evidence="3 4">UCD-FST 08-225</strain>
    </source>
</reference>
<keyword evidence="4" id="KW-1185">Reference proteome</keyword>
<dbReference type="FunFam" id="3.40.225.10:FF:000009">
    <property type="entry name" value="Class II aldolase/adducin N-terminal"/>
    <property type="match status" value="1"/>
</dbReference>
<dbReference type="STRING" id="5288.A0A5C5G1J5"/>